<organism evidence="1 2">
    <name type="scientific">Saccharothrix xinjiangensis</name>
    <dbReference type="NCBI Taxonomy" id="204798"/>
    <lineage>
        <taxon>Bacteria</taxon>
        <taxon>Bacillati</taxon>
        <taxon>Actinomycetota</taxon>
        <taxon>Actinomycetes</taxon>
        <taxon>Pseudonocardiales</taxon>
        <taxon>Pseudonocardiaceae</taxon>
        <taxon>Saccharothrix</taxon>
    </lineage>
</organism>
<dbReference type="CDD" id="cd07821">
    <property type="entry name" value="PYR_PYL_RCAR_like"/>
    <property type="match status" value="1"/>
</dbReference>
<evidence type="ECO:0000313" key="1">
    <source>
        <dbReference type="EMBL" id="MFC5057068.1"/>
    </source>
</evidence>
<proteinExistence type="predicted"/>
<keyword evidence="2" id="KW-1185">Reference proteome</keyword>
<dbReference type="Proteomes" id="UP001595833">
    <property type="component" value="Unassembled WGS sequence"/>
</dbReference>
<name>A0ABV9Y2X9_9PSEU</name>
<dbReference type="RefSeq" id="WP_344039030.1">
    <property type="nucleotide sequence ID" value="NZ_BAAAKE010000014.1"/>
</dbReference>
<dbReference type="InterPro" id="IPR019587">
    <property type="entry name" value="Polyketide_cyclase/dehydratase"/>
</dbReference>
<dbReference type="Gene3D" id="3.30.530.20">
    <property type="match status" value="1"/>
</dbReference>
<dbReference type="InterPro" id="IPR023393">
    <property type="entry name" value="START-like_dom_sf"/>
</dbReference>
<sequence length="154" mass="17166">MALQPKFSVYHSAVLDADADVVWSQVRDMMVLLDIVFGKGIDDAHWVSGGSAERVPSLFEFTLLPNGDLAREEVVGRSEVDRSLTYRSVAQVLFIVDYVATYRVLPVTGEPGRCFIEWSRDFRLVPDAPDGFLDDIEALFAQEVATVKAHFAKV</sequence>
<accession>A0ABV9Y2X9</accession>
<dbReference type="SUPFAM" id="SSF55961">
    <property type="entry name" value="Bet v1-like"/>
    <property type="match status" value="1"/>
</dbReference>
<gene>
    <name evidence="1" type="ORF">ACFPFM_25390</name>
</gene>
<dbReference type="EMBL" id="JBHSJB010000025">
    <property type="protein sequence ID" value="MFC5057068.1"/>
    <property type="molecule type" value="Genomic_DNA"/>
</dbReference>
<evidence type="ECO:0000313" key="2">
    <source>
        <dbReference type="Proteomes" id="UP001595833"/>
    </source>
</evidence>
<reference evidence="2" key="1">
    <citation type="journal article" date="2019" name="Int. J. Syst. Evol. Microbiol.">
        <title>The Global Catalogue of Microorganisms (GCM) 10K type strain sequencing project: providing services to taxonomists for standard genome sequencing and annotation.</title>
        <authorList>
            <consortium name="The Broad Institute Genomics Platform"/>
            <consortium name="The Broad Institute Genome Sequencing Center for Infectious Disease"/>
            <person name="Wu L."/>
            <person name="Ma J."/>
        </authorList>
    </citation>
    <scope>NUCLEOTIDE SEQUENCE [LARGE SCALE GENOMIC DNA]</scope>
    <source>
        <strain evidence="2">KCTC 12848</strain>
    </source>
</reference>
<protein>
    <submittedName>
        <fullName evidence="1">SRPBCC family protein</fullName>
    </submittedName>
</protein>
<comment type="caution">
    <text evidence="1">The sequence shown here is derived from an EMBL/GenBank/DDBJ whole genome shotgun (WGS) entry which is preliminary data.</text>
</comment>
<dbReference type="Pfam" id="PF10604">
    <property type="entry name" value="Polyketide_cyc2"/>
    <property type="match status" value="1"/>
</dbReference>